<evidence type="ECO:0000313" key="5">
    <source>
        <dbReference type="EMBL" id="SDE81966.1"/>
    </source>
</evidence>
<dbReference type="PANTHER" id="PTHR46193">
    <property type="entry name" value="6-PHOSPHOGLUCONATE PHOSPHATASE"/>
    <property type="match status" value="1"/>
</dbReference>
<dbReference type="GO" id="GO:0003824">
    <property type="term" value="F:catalytic activity"/>
    <property type="evidence" value="ECO:0007669"/>
    <property type="project" value="UniProtKB-ARBA"/>
</dbReference>
<comment type="cofactor">
    <cofactor evidence="1">
        <name>Mg(2+)</name>
        <dbReference type="ChEBI" id="CHEBI:18420"/>
    </cofactor>
</comment>
<protein>
    <submittedName>
        <fullName evidence="5">Haloacid dehalogenase superfamily, subfamily IA, variant 3 with third motif having DD or ED</fullName>
    </submittedName>
</protein>
<dbReference type="SFLD" id="SFLDS00003">
    <property type="entry name" value="Haloacid_Dehalogenase"/>
    <property type="match status" value="1"/>
</dbReference>
<dbReference type="OrthoDB" id="9797743at2"/>
<evidence type="ECO:0000256" key="2">
    <source>
        <dbReference type="ARBA" id="ARBA00006171"/>
    </source>
</evidence>
<dbReference type="PANTHER" id="PTHR46193:SF10">
    <property type="entry name" value="6-PHOSPHOGLUCONATE PHOSPHATASE"/>
    <property type="match status" value="1"/>
</dbReference>
<sequence>MNVLTLPEAGTAAPLPRGLVIFDCDGVLIDSELIASRLMAEALRAAGAEITAHDAHVRFTGGSRGEMLRICREDYGLHDPEPALAGWEDRLFAAFRAELKAVPGIEALVAGLDRPACVASNSRIARLENSLGLLPLHAMFGGHVYSAEMVARPKPAPDLVEHCLARMGVPAQEAVMIDDSPHGIEAARAAGVAAIGFVTPGDPRDGRAELLLAAGAVAVVQGAPALAALLEA</sequence>
<evidence type="ECO:0000313" key="6">
    <source>
        <dbReference type="Proteomes" id="UP000198994"/>
    </source>
</evidence>
<reference evidence="6" key="1">
    <citation type="submission" date="2016-10" db="EMBL/GenBank/DDBJ databases">
        <authorList>
            <person name="Varghese N."/>
            <person name="Submissions S."/>
        </authorList>
    </citation>
    <scope>NUCLEOTIDE SEQUENCE [LARGE SCALE GENOMIC DNA]</scope>
    <source>
        <strain evidence="6">DSM 10146</strain>
    </source>
</reference>
<dbReference type="RefSeq" id="WP_089959842.1">
    <property type="nucleotide sequence ID" value="NZ_FNAV01000008.1"/>
</dbReference>
<name>A0A1G7G1H4_9RHOB</name>
<keyword evidence="4" id="KW-0460">Magnesium</keyword>
<evidence type="ECO:0000256" key="3">
    <source>
        <dbReference type="ARBA" id="ARBA00022723"/>
    </source>
</evidence>
<comment type="similarity">
    <text evidence="2">Belongs to the HAD-like hydrolase superfamily. CbbY/CbbZ/Gph/YieH family.</text>
</comment>
<proteinExistence type="inferred from homology"/>
<keyword evidence="3" id="KW-0479">Metal-binding</keyword>
<dbReference type="EMBL" id="FNAV01000008">
    <property type="protein sequence ID" value="SDE81966.1"/>
    <property type="molecule type" value="Genomic_DNA"/>
</dbReference>
<dbReference type="SFLD" id="SFLDG01129">
    <property type="entry name" value="C1.5:_HAD__Beta-PGM__Phosphata"/>
    <property type="match status" value="1"/>
</dbReference>
<dbReference type="InterPro" id="IPR036412">
    <property type="entry name" value="HAD-like_sf"/>
</dbReference>
<dbReference type="InterPro" id="IPR006439">
    <property type="entry name" value="HAD-SF_hydro_IA"/>
</dbReference>
<evidence type="ECO:0000256" key="4">
    <source>
        <dbReference type="ARBA" id="ARBA00022842"/>
    </source>
</evidence>
<dbReference type="Proteomes" id="UP000198994">
    <property type="component" value="Unassembled WGS sequence"/>
</dbReference>
<dbReference type="GO" id="GO:0046872">
    <property type="term" value="F:metal ion binding"/>
    <property type="evidence" value="ECO:0007669"/>
    <property type="project" value="UniProtKB-KW"/>
</dbReference>
<organism evidence="5 6">
    <name type="scientific">Salipiger thiooxidans</name>
    <dbReference type="NCBI Taxonomy" id="282683"/>
    <lineage>
        <taxon>Bacteria</taxon>
        <taxon>Pseudomonadati</taxon>
        <taxon>Pseudomonadota</taxon>
        <taxon>Alphaproteobacteria</taxon>
        <taxon>Rhodobacterales</taxon>
        <taxon>Roseobacteraceae</taxon>
        <taxon>Salipiger</taxon>
    </lineage>
</organism>
<dbReference type="Pfam" id="PF00702">
    <property type="entry name" value="Hydrolase"/>
    <property type="match status" value="1"/>
</dbReference>
<accession>A0A1G7G1H4</accession>
<dbReference type="STRING" id="282683.SAMN04488105_10853"/>
<keyword evidence="6" id="KW-1185">Reference proteome</keyword>
<gene>
    <name evidence="5" type="ORF">SAMN04488105_10853</name>
</gene>
<dbReference type="SUPFAM" id="SSF56784">
    <property type="entry name" value="HAD-like"/>
    <property type="match status" value="1"/>
</dbReference>
<dbReference type="InterPro" id="IPR051600">
    <property type="entry name" value="Beta-PGM-like"/>
</dbReference>
<dbReference type="NCBIfam" id="TIGR01509">
    <property type="entry name" value="HAD-SF-IA-v3"/>
    <property type="match status" value="1"/>
</dbReference>
<dbReference type="AlphaFoldDB" id="A0A1G7G1H4"/>
<dbReference type="InterPro" id="IPR023198">
    <property type="entry name" value="PGP-like_dom2"/>
</dbReference>
<dbReference type="InterPro" id="IPR023214">
    <property type="entry name" value="HAD_sf"/>
</dbReference>
<dbReference type="Gene3D" id="3.40.50.1000">
    <property type="entry name" value="HAD superfamily/HAD-like"/>
    <property type="match status" value="1"/>
</dbReference>
<evidence type="ECO:0000256" key="1">
    <source>
        <dbReference type="ARBA" id="ARBA00001946"/>
    </source>
</evidence>
<dbReference type="Gene3D" id="1.10.150.240">
    <property type="entry name" value="Putative phosphatase, domain 2"/>
    <property type="match status" value="1"/>
</dbReference>